<protein>
    <recommendedName>
        <fullName evidence="2">Retrotransposon gag domain-containing protein</fullName>
    </recommendedName>
</protein>
<dbReference type="EMBL" id="AVOT02004689">
    <property type="protein sequence ID" value="MBW0477078.1"/>
    <property type="molecule type" value="Genomic_DNA"/>
</dbReference>
<feature type="domain" description="Retrotransposon gag" evidence="2">
    <location>
        <begin position="216"/>
        <end position="313"/>
    </location>
</feature>
<comment type="caution">
    <text evidence="3">The sequence shown here is derived from an EMBL/GenBank/DDBJ whole genome shotgun (WGS) entry which is preliminary data.</text>
</comment>
<evidence type="ECO:0000256" key="1">
    <source>
        <dbReference type="SAM" id="MobiDB-lite"/>
    </source>
</evidence>
<proteinExistence type="predicted"/>
<organism evidence="3 4">
    <name type="scientific">Austropuccinia psidii MF-1</name>
    <dbReference type="NCBI Taxonomy" id="1389203"/>
    <lineage>
        <taxon>Eukaryota</taxon>
        <taxon>Fungi</taxon>
        <taxon>Dikarya</taxon>
        <taxon>Basidiomycota</taxon>
        <taxon>Pucciniomycotina</taxon>
        <taxon>Pucciniomycetes</taxon>
        <taxon>Pucciniales</taxon>
        <taxon>Sphaerophragmiaceae</taxon>
        <taxon>Austropuccinia</taxon>
    </lineage>
</organism>
<feature type="compositionally biased region" description="Basic and acidic residues" evidence="1">
    <location>
        <begin position="349"/>
        <end position="362"/>
    </location>
</feature>
<gene>
    <name evidence="3" type="ORF">O181_016793</name>
</gene>
<dbReference type="AlphaFoldDB" id="A0A9Q3C529"/>
<feature type="region of interest" description="Disordered" evidence="1">
    <location>
        <begin position="91"/>
        <end position="132"/>
    </location>
</feature>
<sequence length="391" mass="43916">MILILTSSFTIESPQTRSQPRAQAVPTPTPRAPLDGTPEVPQLKTHSDRGPNLEGGAPSRKEGRGPRRSSSFSEIVGGFPALSTSIFQGLGEDGEEEENSVEEEEADGAEGVPAPVGASQGTGGPAISQSNQPVSYQSEPYLLAIIQKMTQIMASLQAALSSEALRPLAFKNPSMNAPEFFDRNQPFKVRCFIQSFKLIFNNDLANFPQERNKVLYATSFLIERAAKWIETYPFNITSNNLNYFFDSWTLFESQIFTLFGDPNEFRNAEVDLDSLRMKEGEHVLLYIADFQILVSRIGDWGERAVIHHFRKGLVSRILDQLSSHTSRIDSFRDLMDITLERDTRYHERQKEMGHFEEKKPEPSKSISSHPKNSSSSNKRKFLRRGTSPILL</sequence>
<reference evidence="3" key="1">
    <citation type="submission" date="2021-03" db="EMBL/GenBank/DDBJ databases">
        <title>Draft genome sequence of rust myrtle Austropuccinia psidii MF-1, a brazilian biotype.</title>
        <authorList>
            <person name="Quecine M.C."/>
            <person name="Pachon D.M.R."/>
            <person name="Bonatelli M.L."/>
            <person name="Correr F.H."/>
            <person name="Franceschini L.M."/>
            <person name="Leite T.F."/>
            <person name="Margarido G.R.A."/>
            <person name="Almeida C.A."/>
            <person name="Ferrarezi J.A."/>
            <person name="Labate C.A."/>
        </authorList>
    </citation>
    <scope>NUCLEOTIDE SEQUENCE</scope>
    <source>
        <strain evidence="3">MF-1</strain>
    </source>
</reference>
<feature type="region of interest" description="Disordered" evidence="1">
    <location>
        <begin position="349"/>
        <end position="391"/>
    </location>
</feature>
<evidence type="ECO:0000313" key="3">
    <source>
        <dbReference type="EMBL" id="MBW0477078.1"/>
    </source>
</evidence>
<evidence type="ECO:0000313" key="4">
    <source>
        <dbReference type="Proteomes" id="UP000765509"/>
    </source>
</evidence>
<feature type="compositionally biased region" description="Acidic residues" evidence="1">
    <location>
        <begin position="92"/>
        <end position="108"/>
    </location>
</feature>
<dbReference type="OrthoDB" id="2447685at2759"/>
<evidence type="ECO:0000259" key="2">
    <source>
        <dbReference type="Pfam" id="PF03732"/>
    </source>
</evidence>
<dbReference type="InterPro" id="IPR005162">
    <property type="entry name" value="Retrotrans_gag_dom"/>
</dbReference>
<dbReference type="Proteomes" id="UP000765509">
    <property type="component" value="Unassembled WGS sequence"/>
</dbReference>
<name>A0A9Q3C529_9BASI</name>
<feature type="compositionally biased region" description="Low complexity" evidence="1">
    <location>
        <begin position="363"/>
        <end position="376"/>
    </location>
</feature>
<feature type="region of interest" description="Disordered" evidence="1">
    <location>
        <begin position="1"/>
        <end position="75"/>
    </location>
</feature>
<keyword evidence="4" id="KW-1185">Reference proteome</keyword>
<dbReference type="Pfam" id="PF03732">
    <property type="entry name" value="Retrotrans_gag"/>
    <property type="match status" value="1"/>
</dbReference>
<feature type="compositionally biased region" description="Polar residues" evidence="1">
    <location>
        <begin position="1"/>
        <end position="21"/>
    </location>
</feature>
<accession>A0A9Q3C529</accession>